<evidence type="ECO:0000313" key="2">
    <source>
        <dbReference type="Proteomes" id="UP001246473"/>
    </source>
</evidence>
<dbReference type="RefSeq" id="WP_106356988.1">
    <property type="nucleotide sequence ID" value="NZ_JANSLM010000026.1"/>
</dbReference>
<proteinExistence type="predicted"/>
<dbReference type="EMBL" id="JANSLM010000026">
    <property type="protein sequence ID" value="MDT8843538.1"/>
    <property type="molecule type" value="Genomic_DNA"/>
</dbReference>
<organism evidence="1 2">
    <name type="scientific">Paraburkholderia fungorum</name>
    <dbReference type="NCBI Taxonomy" id="134537"/>
    <lineage>
        <taxon>Bacteria</taxon>
        <taxon>Pseudomonadati</taxon>
        <taxon>Pseudomonadota</taxon>
        <taxon>Betaproteobacteria</taxon>
        <taxon>Burkholderiales</taxon>
        <taxon>Burkholderiaceae</taxon>
        <taxon>Paraburkholderia</taxon>
    </lineage>
</organism>
<protein>
    <submittedName>
        <fullName evidence="1">Uncharacterized protein</fullName>
    </submittedName>
</protein>
<evidence type="ECO:0000313" key="1">
    <source>
        <dbReference type="EMBL" id="MDT8843538.1"/>
    </source>
</evidence>
<dbReference type="AlphaFoldDB" id="A0AAP5UYL8"/>
<comment type="caution">
    <text evidence="1">The sequence shown here is derived from an EMBL/GenBank/DDBJ whole genome shotgun (WGS) entry which is preliminary data.</text>
</comment>
<dbReference type="Proteomes" id="UP001246473">
    <property type="component" value="Unassembled WGS sequence"/>
</dbReference>
<sequence>MALHALDDDQTKVLILSAHGRRLTGTMLEAADSAIDLSEFAHMFGVLPANLVVYVSACWGGYPAALGVIQSGIRHPYVLGPLVDIHEGDADYMERELLDLLDAEPPSRRGLYKLVRFYNDWHEVRQDHYGSRRWLFGMADTSRHFFPRRAPGNQLGTSVADEEETFVVRRLLYANGSRVPVSCEVEDARGRYWQASIDPLLSLTAGSLAALGDLRFIALFQIASTLHLPDNAHAITLSGRRIIEFVEVRLA</sequence>
<gene>
    <name evidence="1" type="ORF">ParKJ_39665</name>
</gene>
<name>A0AAP5UYL8_9BURK</name>
<reference evidence="1" key="1">
    <citation type="submission" date="2022-08" db="EMBL/GenBank/DDBJ databases">
        <authorList>
            <person name="Kim S.-J."/>
        </authorList>
    </citation>
    <scope>NUCLEOTIDE SEQUENCE</scope>
    <source>
        <strain evidence="1">KJ</strain>
    </source>
</reference>
<accession>A0AAP5UYL8</accession>